<feature type="transmembrane region" description="Helical" evidence="7">
    <location>
        <begin position="178"/>
        <end position="204"/>
    </location>
</feature>
<keyword evidence="9" id="KW-1185">Reference proteome</keyword>
<dbReference type="PANTHER" id="PTHR34229:SF1">
    <property type="entry name" value="METAL TRANSPORT PROTEIN HI_1621-RELATED"/>
    <property type="match status" value="1"/>
</dbReference>
<feature type="transmembrane region" description="Helical" evidence="7">
    <location>
        <begin position="102"/>
        <end position="123"/>
    </location>
</feature>
<evidence type="ECO:0000256" key="6">
    <source>
        <dbReference type="ARBA" id="ARBA00023136"/>
    </source>
</evidence>
<evidence type="ECO:0000256" key="5">
    <source>
        <dbReference type="ARBA" id="ARBA00022989"/>
    </source>
</evidence>
<sequence>MHISEGIIPAQICLAGYGITGLVTWYSLRQINRQANPTANIPKASLLTAAFFVASSIHIPIPPASVHLVLNGLLGAILGYYAFPAILIGLIFQAIIFGHGGLTTLGINGIIMGIPAIIAAVIFQSRHRFSHHLKPTISLNLFGFLAGASSVGFSTILFLVILITNLPSTLESPAEKAAIIALIIAHIPLMFIEGVFTAMVVNFLSRVKPELLTQ</sequence>
<accession>A0A5M3T6Z8</accession>
<dbReference type="Gene3D" id="1.10.1760.20">
    <property type="match status" value="1"/>
</dbReference>
<dbReference type="Pfam" id="PF01891">
    <property type="entry name" value="CbiM"/>
    <property type="match status" value="1"/>
</dbReference>
<evidence type="ECO:0000256" key="1">
    <source>
        <dbReference type="ARBA" id="ARBA00004651"/>
    </source>
</evidence>
<dbReference type="RefSeq" id="WP_006618929.1">
    <property type="nucleotide sequence ID" value="NZ_BIMW01000096.1"/>
</dbReference>
<keyword evidence="3" id="KW-1003">Cell membrane</keyword>
<evidence type="ECO:0000256" key="4">
    <source>
        <dbReference type="ARBA" id="ARBA00022692"/>
    </source>
</evidence>
<feature type="transmembrane region" description="Helical" evidence="7">
    <location>
        <begin position="144"/>
        <end position="166"/>
    </location>
</feature>
<keyword evidence="4 7" id="KW-0812">Transmembrane</keyword>
<evidence type="ECO:0000256" key="3">
    <source>
        <dbReference type="ARBA" id="ARBA00022475"/>
    </source>
</evidence>
<keyword evidence="5 7" id="KW-1133">Transmembrane helix</keyword>
<name>A0A5M3T6Z8_LIMPL</name>
<keyword evidence="2" id="KW-0813">Transport</keyword>
<evidence type="ECO:0000313" key="8">
    <source>
        <dbReference type="EMBL" id="GCE94402.1"/>
    </source>
</evidence>
<dbReference type="EMBL" id="BIMW01000096">
    <property type="protein sequence ID" value="GCE94402.1"/>
    <property type="molecule type" value="Genomic_DNA"/>
</dbReference>
<comment type="caution">
    <text evidence="8">The sequence shown here is derived from an EMBL/GenBank/DDBJ whole genome shotgun (WGS) entry which is preliminary data.</text>
</comment>
<dbReference type="NCBIfam" id="NF004906">
    <property type="entry name" value="PRK06265.2-1"/>
    <property type="match status" value="1"/>
</dbReference>
<gene>
    <name evidence="8" type="primary">cbiM</name>
    <name evidence="8" type="ORF">NIES46_24570</name>
</gene>
<organism evidence="8 9">
    <name type="scientific">Limnospira platensis NIES-46</name>
    <dbReference type="NCBI Taxonomy" id="1236695"/>
    <lineage>
        <taxon>Bacteria</taxon>
        <taxon>Bacillati</taxon>
        <taxon>Cyanobacteriota</taxon>
        <taxon>Cyanophyceae</taxon>
        <taxon>Oscillatoriophycideae</taxon>
        <taxon>Oscillatoriales</taxon>
        <taxon>Sirenicapillariaceae</taxon>
        <taxon>Limnospira</taxon>
    </lineage>
</organism>
<keyword evidence="6 7" id="KW-0472">Membrane</keyword>
<reference evidence="8 9" key="1">
    <citation type="journal article" date="2019" name="J Genomics">
        <title>The Draft Genome of a Hydrogen-producing Cyanobacterium, Arthrospira platensis NIES-46.</title>
        <authorList>
            <person name="Suzuki S."/>
            <person name="Yamaguchi H."/>
            <person name="Kawachi M."/>
        </authorList>
    </citation>
    <scope>NUCLEOTIDE SEQUENCE [LARGE SCALE GENOMIC DNA]</scope>
    <source>
        <strain evidence="8 9">NIES-46</strain>
    </source>
</reference>
<dbReference type="Proteomes" id="UP000326169">
    <property type="component" value="Unassembled WGS sequence"/>
</dbReference>
<proteinExistence type="predicted"/>
<dbReference type="PANTHER" id="PTHR34229">
    <property type="entry name" value="METAL TRANSPORT PROTEIN HI_1621-RELATED"/>
    <property type="match status" value="1"/>
</dbReference>
<feature type="transmembrane region" description="Helical" evidence="7">
    <location>
        <begin position="7"/>
        <end position="28"/>
    </location>
</feature>
<feature type="transmembrane region" description="Helical" evidence="7">
    <location>
        <begin position="40"/>
        <end position="61"/>
    </location>
</feature>
<evidence type="ECO:0000313" key="9">
    <source>
        <dbReference type="Proteomes" id="UP000326169"/>
    </source>
</evidence>
<evidence type="ECO:0000256" key="2">
    <source>
        <dbReference type="ARBA" id="ARBA00022448"/>
    </source>
</evidence>
<dbReference type="NCBIfam" id="NF004905">
    <property type="entry name" value="PRK06265.1-5"/>
    <property type="match status" value="1"/>
</dbReference>
<protein>
    <submittedName>
        <fullName evidence="8">Cobalamin biosynthesis protein M</fullName>
    </submittedName>
</protein>
<dbReference type="GeneID" id="301683300"/>
<comment type="subcellular location">
    <subcellularLocation>
        <location evidence="1">Cell membrane</location>
        <topology evidence="1">Multi-pass membrane protein</topology>
    </subcellularLocation>
</comment>
<dbReference type="InterPro" id="IPR002751">
    <property type="entry name" value="CbiM/NikMN"/>
</dbReference>
<evidence type="ECO:0000256" key="7">
    <source>
        <dbReference type="SAM" id="Phobius"/>
    </source>
</evidence>
<feature type="transmembrane region" description="Helical" evidence="7">
    <location>
        <begin position="73"/>
        <end position="96"/>
    </location>
</feature>